<evidence type="ECO:0000313" key="3">
    <source>
        <dbReference type="Proteomes" id="UP000523821"/>
    </source>
</evidence>
<keyword evidence="2" id="KW-0223">Dioxygenase</keyword>
<dbReference type="InterPro" id="IPR037523">
    <property type="entry name" value="VOC_core"/>
</dbReference>
<dbReference type="Pfam" id="PF00903">
    <property type="entry name" value="Glyoxalase"/>
    <property type="match status" value="1"/>
</dbReference>
<keyword evidence="3" id="KW-1185">Reference proteome</keyword>
<dbReference type="EMBL" id="JACHOO010000002">
    <property type="protein sequence ID" value="MBB5751735.1"/>
    <property type="molecule type" value="Genomic_DNA"/>
</dbReference>
<dbReference type="Gene3D" id="3.10.180.10">
    <property type="entry name" value="2,3-Dihydroxybiphenyl 1,2-Dioxygenase, domain 1"/>
    <property type="match status" value="1"/>
</dbReference>
<sequence>MLSNATPIATVAVRDLDAARAFYEGTLGLALAEGHQEPGTATYRAGGAPLLVYPSDFAGTNRATAVTWDVGEGIAALVAELRGRGVAFLHYDMPGSRLDGDLHVSDPMKIAWFADPDGNIHALVGA</sequence>
<dbReference type="CDD" id="cd06587">
    <property type="entry name" value="VOC"/>
    <property type="match status" value="1"/>
</dbReference>
<dbReference type="InterPro" id="IPR029068">
    <property type="entry name" value="Glyas_Bleomycin-R_OHBP_Dase"/>
</dbReference>
<evidence type="ECO:0000259" key="1">
    <source>
        <dbReference type="PROSITE" id="PS51819"/>
    </source>
</evidence>
<keyword evidence="2" id="KW-0456">Lyase</keyword>
<reference evidence="2 3" key="1">
    <citation type="submission" date="2020-08" db="EMBL/GenBank/DDBJ databases">
        <title>Genomic Encyclopedia of Type Strains, Phase IV (KMG-IV): sequencing the most valuable type-strain genomes for metagenomic binning, comparative biology and taxonomic classification.</title>
        <authorList>
            <person name="Goeker M."/>
        </authorList>
    </citation>
    <scope>NUCLEOTIDE SEQUENCE [LARGE SCALE GENOMIC DNA]</scope>
    <source>
        <strain evidence="2 3">DSM 16268</strain>
    </source>
</reference>
<protein>
    <submittedName>
        <fullName evidence="2">Catechol 2,3-dioxygenase-like lactoylglutathione lyase family enzyme</fullName>
    </submittedName>
</protein>
<dbReference type="SUPFAM" id="SSF54593">
    <property type="entry name" value="Glyoxalase/Bleomycin resistance protein/Dihydroxybiphenyl dioxygenase"/>
    <property type="match status" value="1"/>
</dbReference>
<dbReference type="PROSITE" id="PS51819">
    <property type="entry name" value="VOC"/>
    <property type="match status" value="1"/>
</dbReference>
<dbReference type="InterPro" id="IPR004360">
    <property type="entry name" value="Glyas_Fos-R_dOase_dom"/>
</dbReference>
<proteinExistence type="predicted"/>
<evidence type="ECO:0000313" key="2">
    <source>
        <dbReference type="EMBL" id="MBB5751735.1"/>
    </source>
</evidence>
<dbReference type="RefSeq" id="WP_183852777.1">
    <property type="nucleotide sequence ID" value="NZ_JACHOO010000002.1"/>
</dbReference>
<comment type="caution">
    <text evidence="2">The sequence shown here is derived from an EMBL/GenBank/DDBJ whole genome shotgun (WGS) entry which is preliminary data.</text>
</comment>
<dbReference type="GO" id="GO:0051213">
    <property type="term" value="F:dioxygenase activity"/>
    <property type="evidence" value="ECO:0007669"/>
    <property type="project" value="UniProtKB-KW"/>
</dbReference>
<dbReference type="GO" id="GO:0016829">
    <property type="term" value="F:lyase activity"/>
    <property type="evidence" value="ECO:0007669"/>
    <property type="project" value="UniProtKB-KW"/>
</dbReference>
<organism evidence="2 3">
    <name type="scientific">Prosthecomicrobium pneumaticum</name>
    <dbReference type="NCBI Taxonomy" id="81895"/>
    <lineage>
        <taxon>Bacteria</taxon>
        <taxon>Pseudomonadati</taxon>
        <taxon>Pseudomonadota</taxon>
        <taxon>Alphaproteobacteria</taxon>
        <taxon>Hyphomicrobiales</taxon>
        <taxon>Kaistiaceae</taxon>
        <taxon>Prosthecomicrobium</taxon>
    </lineage>
</organism>
<dbReference type="Proteomes" id="UP000523821">
    <property type="component" value="Unassembled WGS sequence"/>
</dbReference>
<name>A0A7W9FJQ3_9HYPH</name>
<gene>
    <name evidence="2" type="ORF">GGQ63_000787</name>
</gene>
<keyword evidence="2" id="KW-0560">Oxidoreductase</keyword>
<feature type="domain" description="VOC" evidence="1">
    <location>
        <begin position="4"/>
        <end position="126"/>
    </location>
</feature>
<dbReference type="AlphaFoldDB" id="A0A7W9FJQ3"/>
<accession>A0A7W9FJQ3</accession>